<dbReference type="STRING" id="1231341.Abor_001_080"/>
<comment type="caution">
    <text evidence="1">The sequence shown here is derived from an EMBL/GenBank/DDBJ whole genome shotgun (WGS) entry which is preliminary data.</text>
</comment>
<keyword evidence="2" id="KW-1185">Reference proteome</keyword>
<sequence length="123" mass="13359">MHMLVAKPMMVVVAAASLCVFIFVVVVVVVRAAALLVCPFRHAGVATFMRMAVCCLVCRSRAVRVCLWHSSRCGGGGGRVRAWGSMRCFGWRTGLLAGRFDHKMLHPFKHVCNGTVALGRCPA</sequence>
<dbReference type="AlphaFoldDB" id="A0A0D6NGT5"/>
<dbReference type="EMBL" id="BAMX01000001">
    <property type="protein sequence ID" value="GAN64798.1"/>
    <property type="molecule type" value="Genomic_DNA"/>
</dbReference>
<evidence type="ECO:0000313" key="2">
    <source>
        <dbReference type="Proteomes" id="UP000032670"/>
    </source>
</evidence>
<dbReference type="Proteomes" id="UP000032670">
    <property type="component" value="Unassembled WGS sequence"/>
</dbReference>
<accession>A0A6N3T0M7</accession>
<evidence type="ECO:0000313" key="1">
    <source>
        <dbReference type="EMBL" id="GAN64798.1"/>
    </source>
</evidence>
<accession>A0A0D6NGT5</accession>
<gene>
    <name evidence="1" type="ORF">Abor_001_080</name>
</gene>
<name>A0A0D6NGT5_9PROT</name>
<organism evidence="1 2">
    <name type="scientific">Acetobacter orientalis</name>
    <dbReference type="NCBI Taxonomy" id="146474"/>
    <lineage>
        <taxon>Bacteria</taxon>
        <taxon>Pseudomonadati</taxon>
        <taxon>Pseudomonadota</taxon>
        <taxon>Alphaproteobacteria</taxon>
        <taxon>Acetobacterales</taxon>
        <taxon>Acetobacteraceae</taxon>
        <taxon>Acetobacter</taxon>
    </lineage>
</organism>
<reference evidence="1 2" key="1">
    <citation type="submission" date="2012-11" db="EMBL/GenBank/DDBJ databases">
        <title>Whole genome sequence of Acetobacter orientalis 21F-2.</title>
        <authorList>
            <person name="Azuma Y."/>
            <person name="Higashiura N."/>
            <person name="Hirakawa H."/>
            <person name="Matsushita K."/>
        </authorList>
    </citation>
    <scope>NUCLEOTIDE SEQUENCE [LARGE SCALE GENOMIC DNA]</scope>
    <source>
        <strain evidence="1 2">21F-2</strain>
    </source>
</reference>
<protein>
    <submittedName>
        <fullName evidence="1">Uncharacterized protein</fullName>
    </submittedName>
</protein>
<proteinExistence type="predicted"/>